<feature type="region of interest" description="Disordered" evidence="4">
    <location>
        <begin position="800"/>
        <end position="855"/>
    </location>
</feature>
<sequence>MASAPTDPATSAASTSAPQTAPSAQSAQTPSPARTSGTSPANRVQPRRAVPKRVVERSCIVCHRRKVRCDKTMPCANCVRSGVLCCYPSNKRAPRQPKTTIADIASRLVQLERTIVAVAGGDNGGDGHTDGGVDDNGYESDTPAPVQTHTQPRTNSNAHSSLGAALERRAANRAAPTSISTALHTNHGDETRSSGTPVGGAGEDDTSPSRDGTQSENGAAAQEILLQNAYASRYINELLLSKILEEEEEFRSALALPKEAETENDENVGHNASETAAPAITLFGMVTNSRHVPRPPSSRNVNMALHPPKRQAMQLWHEYLHSVEPMNKVLHVPTAEVGVFTAIHSPEKTEPAFESLLFSIYYATVTAYQPEEYRAAFGEDKAVALDRYRAGMERALVQARFLESPSLPTLQALTLFLRTSRAHSPGQSIWILYGMVLRLAQSIGLHRDGANFNLSPFESEIRRRVWGHMIKQDDRAAEDHGIDISLTDTDVDCQEASNLNDREIHPDMEVLPTPQMRWTEMTLPVCIRRLGNTMAYMMRLFTEMKASQQSGRVAARPSADLPLTEERRQDIMGARNAYVEDLMRQCNMVVPVQRATWKMVRLIQLKTDFVTRLQLAALLAANMRSEAERHRAIANEDHLVLACEVIELNVDILEDELIQDYRWTAEIYPQYHTLLYVLWHLCVQPIPITRPALRERAWAVAEGMYAMEDARQRRQNVRGRNSKWAVLMALREKALRVQSAMDVKGGAAGVPVPCPPVPAKVDGEQDVHMDDGESTKPATVNPVGTVPAYNAVLPTQAIPSEQPTQPVQPVDNAPPAVTSVRGPTTGLVNGQPSGFVQQQQQPQLPQQQPQQQPEFAEADMTEFLGDSALGLGLGMDMDWVRGFMDWNAVADDFRMRTYDAGT</sequence>
<evidence type="ECO:0000256" key="3">
    <source>
        <dbReference type="ARBA" id="ARBA00023242"/>
    </source>
</evidence>
<comment type="subcellular location">
    <subcellularLocation>
        <location evidence="1">Nucleus</location>
    </subcellularLocation>
</comment>
<evidence type="ECO:0000259" key="5">
    <source>
        <dbReference type="PROSITE" id="PS50048"/>
    </source>
</evidence>
<dbReference type="InterPro" id="IPR050613">
    <property type="entry name" value="Sec_Metabolite_Reg"/>
</dbReference>
<dbReference type="PROSITE" id="PS50048">
    <property type="entry name" value="ZN2_CY6_FUNGAL_2"/>
    <property type="match status" value="1"/>
</dbReference>
<keyword evidence="7" id="KW-1185">Reference proteome</keyword>
<feature type="compositionally biased region" description="Low complexity" evidence="4">
    <location>
        <begin position="1"/>
        <end position="33"/>
    </location>
</feature>
<gene>
    <name evidence="6" type="ORF">Sste5346_010201</name>
</gene>
<accession>A0ABR3YHY6</accession>
<feature type="region of interest" description="Disordered" evidence="4">
    <location>
        <begin position="1"/>
        <end position="50"/>
    </location>
</feature>
<dbReference type="CDD" id="cd12148">
    <property type="entry name" value="fungal_TF_MHR"/>
    <property type="match status" value="1"/>
</dbReference>
<dbReference type="SMART" id="SM00066">
    <property type="entry name" value="GAL4"/>
    <property type="match status" value="1"/>
</dbReference>
<feature type="domain" description="Zn(2)-C6 fungal-type" evidence="5">
    <location>
        <begin position="58"/>
        <end position="87"/>
    </location>
</feature>
<dbReference type="Pfam" id="PF00172">
    <property type="entry name" value="Zn_clus"/>
    <property type="match status" value="1"/>
</dbReference>
<keyword evidence="3" id="KW-0539">Nucleus</keyword>
<evidence type="ECO:0000313" key="6">
    <source>
        <dbReference type="EMBL" id="KAL1887452.1"/>
    </source>
</evidence>
<organism evidence="6 7">
    <name type="scientific">Sporothrix stenoceras</name>
    <dbReference type="NCBI Taxonomy" id="5173"/>
    <lineage>
        <taxon>Eukaryota</taxon>
        <taxon>Fungi</taxon>
        <taxon>Dikarya</taxon>
        <taxon>Ascomycota</taxon>
        <taxon>Pezizomycotina</taxon>
        <taxon>Sordariomycetes</taxon>
        <taxon>Sordariomycetidae</taxon>
        <taxon>Ophiostomatales</taxon>
        <taxon>Ophiostomataceae</taxon>
        <taxon>Sporothrix</taxon>
    </lineage>
</organism>
<dbReference type="PROSITE" id="PS00463">
    <property type="entry name" value="ZN2_CY6_FUNGAL_1"/>
    <property type="match status" value="1"/>
</dbReference>
<evidence type="ECO:0000256" key="2">
    <source>
        <dbReference type="ARBA" id="ARBA00022723"/>
    </source>
</evidence>
<feature type="region of interest" description="Disordered" evidence="4">
    <location>
        <begin position="119"/>
        <end position="217"/>
    </location>
</feature>
<name>A0ABR3YHY6_9PEZI</name>
<feature type="compositionally biased region" description="Polar residues" evidence="4">
    <location>
        <begin position="145"/>
        <end position="160"/>
    </location>
</feature>
<proteinExistence type="predicted"/>
<dbReference type="InterPro" id="IPR007219">
    <property type="entry name" value="XnlR_reg_dom"/>
</dbReference>
<protein>
    <recommendedName>
        <fullName evidence="5">Zn(2)-C6 fungal-type domain-containing protein</fullName>
    </recommendedName>
</protein>
<evidence type="ECO:0000313" key="7">
    <source>
        <dbReference type="Proteomes" id="UP001583186"/>
    </source>
</evidence>
<reference evidence="6 7" key="1">
    <citation type="journal article" date="2024" name="IMA Fungus">
        <title>IMA Genome - F19 : A genome assembly and annotation guide to empower mycologists, including annotated draft genome sequences of Ceratocystis pirilliformis, Diaporthe australafricana, Fusarium ophioides, Paecilomyces lecythidis, and Sporothrix stenoceras.</title>
        <authorList>
            <person name="Aylward J."/>
            <person name="Wilson A.M."/>
            <person name="Visagie C.M."/>
            <person name="Spraker J."/>
            <person name="Barnes I."/>
            <person name="Buitendag C."/>
            <person name="Ceriani C."/>
            <person name="Del Mar Angel L."/>
            <person name="du Plessis D."/>
            <person name="Fuchs T."/>
            <person name="Gasser K."/>
            <person name="Kramer D."/>
            <person name="Li W."/>
            <person name="Munsamy K."/>
            <person name="Piso A."/>
            <person name="Price J.L."/>
            <person name="Sonnekus B."/>
            <person name="Thomas C."/>
            <person name="van der Nest A."/>
            <person name="van Dijk A."/>
            <person name="van Heerden A."/>
            <person name="van Vuuren N."/>
            <person name="Yilmaz N."/>
            <person name="Duong T.A."/>
            <person name="van der Merwe N.A."/>
            <person name="Wingfield M.J."/>
            <person name="Wingfield B.D."/>
        </authorList>
    </citation>
    <scope>NUCLEOTIDE SEQUENCE [LARGE SCALE GENOMIC DNA]</scope>
    <source>
        <strain evidence="6 7">CMW 5346</strain>
    </source>
</reference>
<dbReference type="Gene3D" id="4.10.240.10">
    <property type="entry name" value="Zn(2)-C6 fungal-type DNA-binding domain"/>
    <property type="match status" value="1"/>
</dbReference>
<dbReference type="InterPro" id="IPR001138">
    <property type="entry name" value="Zn2Cys6_DnaBD"/>
</dbReference>
<dbReference type="CDD" id="cd00067">
    <property type="entry name" value="GAL4"/>
    <property type="match status" value="1"/>
</dbReference>
<dbReference type="EMBL" id="JAWCUI010000119">
    <property type="protein sequence ID" value="KAL1887452.1"/>
    <property type="molecule type" value="Genomic_DNA"/>
</dbReference>
<feature type="compositionally biased region" description="Low complexity" evidence="4">
    <location>
        <begin position="837"/>
        <end position="853"/>
    </location>
</feature>
<dbReference type="PANTHER" id="PTHR31001">
    <property type="entry name" value="UNCHARACTERIZED TRANSCRIPTIONAL REGULATORY PROTEIN"/>
    <property type="match status" value="1"/>
</dbReference>
<comment type="caution">
    <text evidence="6">The sequence shown here is derived from an EMBL/GenBank/DDBJ whole genome shotgun (WGS) entry which is preliminary data.</text>
</comment>
<feature type="compositionally biased region" description="Polar residues" evidence="4">
    <location>
        <begin position="826"/>
        <end position="836"/>
    </location>
</feature>
<evidence type="ECO:0000256" key="4">
    <source>
        <dbReference type="SAM" id="MobiDB-lite"/>
    </source>
</evidence>
<dbReference type="Proteomes" id="UP001583186">
    <property type="component" value="Unassembled WGS sequence"/>
</dbReference>
<evidence type="ECO:0000256" key="1">
    <source>
        <dbReference type="ARBA" id="ARBA00004123"/>
    </source>
</evidence>
<keyword evidence="2" id="KW-0479">Metal-binding</keyword>
<dbReference type="SUPFAM" id="SSF57701">
    <property type="entry name" value="Zn2/Cys6 DNA-binding domain"/>
    <property type="match status" value="1"/>
</dbReference>
<dbReference type="PANTHER" id="PTHR31001:SF57">
    <property type="entry name" value="ZN(II)2CYS6 TRANSCRIPTION FACTOR (EUROFUNG)"/>
    <property type="match status" value="1"/>
</dbReference>
<dbReference type="Pfam" id="PF04082">
    <property type="entry name" value="Fungal_trans"/>
    <property type="match status" value="1"/>
</dbReference>
<dbReference type="InterPro" id="IPR036864">
    <property type="entry name" value="Zn2-C6_fun-type_DNA-bd_sf"/>
</dbReference>